<feature type="domain" description="HTH araC/xylS-type" evidence="5">
    <location>
        <begin position="161"/>
        <end position="258"/>
    </location>
</feature>
<dbReference type="Gene3D" id="3.40.50.2300">
    <property type="match status" value="1"/>
</dbReference>
<feature type="domain" description="Response regulatory" evidence="6">
    <location>
        <begin position="5"/>
        <end position="122"/>
    </location>
</feature>
<organism evidence="7 8">
    <name type="scientific">Paenibacillus soyae</name>
    <dbReference type="NCBI Taxonomy" id="2969249"/>
    <lineage>
        <taxon>Bacteria</taxon>
        <taxon>Bacillati</taxon>
        <taxon>Bacillota</taxon>
        <taxon>Bacilli</taxon>
        <taxon>Bacillales</taxon>
        <taxon>Paenibacillaceae</taxon>
        <taxon>Paenibacillus</taxon>
    </lineage>
</organism>
<dbReference type="GO" id="GO:0000160">
    <property type="term" value="P:phosphorelay signal transduction system"/>
    <property type="evidence" value="ECO:0007669"/>
    <property type="project" value="InterPro"/>
</dbReference>
<evidence type="ECO:0000313" key="7">
    <source>
        <dbReference type="EMBL" id="MCR2805428.1"/>
    </source>
</evidence>
<dbReference type="GO" id="GO:0003700">
    <property type="term" value="F:DNA-binding transcription factor activity"/>
    <property type="evidence" value="ECO:0007669"/>
    <property type="project" value="InterPro"/>
</dbReference>
<reference evidence="7" key="1">
    <citation type="submission" date="2022-08" db="EMBL/GenBank/DDBJ databases">
        <title>The genomic sequence of strain Paenibacillus sp. SCIV0701.</title>
        <authorList>
            <person name="Zhao H."/>
        </authorList>
    </citation>
    <scope>NUCLEOTIDE SEQUENCE</scope>
    <source>
        <strain evidence="7">SCIV0701</strain>
    </source>
</reference>
<dbReference type="InterPro" id="IPR018060">
    <property type="entry name" value="HTH_AraC"/>
</dbReference>
<evidence type="ECO:0000259" key="5">
    <source>
        <dbReference type="PROSITE" id="PS01124"/>
    </source>
</evidence>
<dbReference type="PANTHER" id="PTHR43280:SF28">
    <property type="entry name" value="HTH-TYPE TRANSCRIPTIONAL ACTIVATOR RHAS"/>
    <property type="match status" value="1"/>
</dbReference>
<dbReference type="PRINTS" id="PR00032">
    <property type="entry name" value="HTHARAC"/>
</dbReference>
<dbReference type="SUPFAM" id="SSF52172">
    <property type="entry name" value="CheY-like"/>
    <property type="match status" value="1"/>
</dbReference>
<dbReference type="RefSeq" id="WP_257447831.1">
    <property type="nucleotide sequence ID" value="NZ_JANIPJ010000011.1"/>
</dbReference>
<dbReference type="Pfam" id="PF12833">
    <property type="entry name" value="HTH_18"/>
    <property type="match status" value="1"/>
</dbReference>
<dbReference type="InterPro" id="IPR020449">
    <property type="entry name" value="Tscrpt_reg_AraC-type_HTH"/>
</dbReference>
<keyword evidence="2" id="KW-0238">DNA-binding</keyword>
<dbReference type="InterPro" id="IPR009057">
    <property type="entry name" value="Homeodomain-like_sf"/>
</dbReference>
<dbReference type="SMART" id="SM00448">
    <property type="entry name" value="REC"/>
    <property type="match status" value="1"/>
</dbReference>
<evidence type="ECO:0000256" key="1">
    <source>
        <dbReference type="ARBA" id="ARBA00023015"/>
    </source>
</evidence>
<evidence type="ECO:0000313" key="8">
    <source>
        <dbReference type="Proteomes" id="UP001141950"/>
    </source>
</evidence>
<dbReference type="PROSITE" id="PS01124">
    <property type="entry name" value="HTH_ARAC_FAMILY_2"/>
    <property type="match status" value="1"/>
</dbReference>
<dbReference type="InterPro" id="IPR011006">
    <property type="entry name" value="CheY-like_superfamily"/>
</dbReference>
<dbReference type="Proteomes" id="UP001141950">
    <property type="component" value="Unassembled WGS sequence"/>
</dbReference>
<evidence type="ECO:0000259" key="6">
    <source>
        <dbReference type="PROSITE" id="PS50110"/>
    </source>
</evidence>
<proteinExistence type="predicted"/>
<dbReference type="GO" id="GO:0043565">
    <property type="term" value="F:sequence-specific DNA binding"/>
    <property type="evidence" value="ECO:0007669"/>
    <property type="project" value="InterPro"/>
</dbReference>
<dbReference type="PANTHER" id="PTHR43280">
    <property type="entry name" value="ARAC-FAMILY TRANSCRIPTIONAL REGULATOR"/>
    <property type="match status" value="1"/>
</dbReference>
<protein>
    <submittedName>
        <fullName evidence="7">Response regulator</fullName>
    </submittedName>
</protein>
<keyword evidence="8" id="KW-1185">Reference proteome</keyword>
<gene>
    <name evidence="7" type="ORF">NQZ67_16190</name>
</gene>
<dbReference type="InterPro" id="IPR018062">
    <property type="entry name" value="HTH_AraC-typ_CS"/>
</dbReference>
<dbReference type="CDD" id="cd17536">
    <property type="entry name" value="REC_YesN-like"/>
    <property type="match status" value="1"/>
</dbReference>
<dbReference type="Gene3D" id="1.10.10.60">
    <property type="entry name" value="Homeodomain-like"/>
    <property type="match status" value="2"/>
</dbReference>
<dbReference type="InterPro" id="IPR001789">
    <property type="entry name" value="Sig_transdc_resp-reg_receiver"/>
</dbReference>
<comment type="caution">
    <text evidence="7">The sequence shown here is derived from an EMBL/GenBank/DDBJ whole genome shotgun (WGS) entry which is preliminary data.</text>
</comment>
<name>A0A9X2MT71_9BACL</name>
<dbReference type="EMBL" id="JANIPJ010000011">
    <property type="protein sequence ID" value="MCR2805428.1"/>
    <property type="molecule type" value="Genomic_DNA"/>
</dbReference>
<sequence>MMVWKVILVEDEPRALELIKHLIVWEQYGFTIVGAFEDGAEALDELELLKPDLIISDIMMPMMTGLDLLIQVREREMDCKFVMLTCMTDFEFAQQALEFGASGYLLKLSLDPTALTKMLEKVSKELSAQYKVKRLEYLTDGDKQTFASESHNALTDHHVVNGMIQHIIEHYSEDITLDHLAKKANMDASYVSDLFKKKTGQTMTQFLQRIRVEASIRYLIDTRLTIQQIAEKCGFANDNYYIKVFKQWTGKTPGKFRH</sequence>
<dbReference type="PROSITE" id="PS00041">
    <property type="entry name" value="HTH_ARAC_FAMILY_1"/>
    <property type="match status" value="1"/>
</dbReference>
<feature type="modified residue" description="4-aspartylphosphate" evidence="4">
    <location>
        <position position="57"/>
    </location>
</feature>
<dbReference type="SUPFAM" id="SSF46689">
    <property type="entry name" value="Homeodomain-like"/>
    <property type="match status" value="2"/>
</dbReference>
<dbReference type="PROSITE" id="PS50110">
    <property type="entry name" value="RESPONSE_REGULATORY"/>
    <property type="match status" value="1"/>
</dbReference>
<keyword evidence="4" id="KW-0597">Phosphoprotein</keyword>
<evidence type="ECO:0000256" key="3">
    <source>
        <dbReference type="ARBA" id="ARBA00023163"/>
    </source>
</evidence>
<accession>A0A9X2MT71</accession>
<evidence type="ECO:0000256" key="4">
    <source>
        <dbReference type="PROSITE-ProRule" id="PRU00169"/>
    </source>
</evidence>
<keyword evidence="1" id="KW-0805">Transcription regulation</keyword>
<dbReference type="Pfam" id="PF00072">
    <property type="entry name" value="Response_reg"/>
    <property type="match status" value="1"/>
</dbReference>
<dbReference type="AlphaFoldDB" id="A0A9X2MT71"/>
<evidence type="ECO:0000256" key="2">
    <source>
        <dbReference type="ARBA" id="ARBA00023125"/>
    </source>
</evidence>
<keyword evidence="3" id="KW-0804">Transcription</keyword>
<dbReference type="SMART" id="SM00342">
    <property type="entry name" value="HTH_ARAC"/>
    <property type="match status" value="1"/>
</dbReference>